<dbReference type="Proteomes" id="UP000703038">
    <property type="component" value="Unassembled WGS sequence"/>
</dbReference>
<dbReference type="EC" id="1.2.1.20" evidence="7"/>
<dbReference type="PANTHER" id="PTHR43217">
    <property type="entry name" value="SUCCINATE SEMIALDEHYDE DEHYDROGENASE [NAD(P)+] SAD"/>
    <property type="match status" value="1"/>
</dbReference>
<keyword evidence="8" id="KW-1185">Reference proteome</keyword>
<organism evidence="7 8">
    <name type="scientific">Rhodococcoides corynebacterioides</name>
    <dbReference type="NCBI Taxonomy" id="53972"/>
    <lineage>
        <taxon>Bacteria</taxon>
        <taxon>Bacillati</taxon>
        <taxon>Actinomycetota</taxon>
        <taxon>Actinomycetes</taxon>
        <taxon>Mycobacteriales</taxon>
        <taxon>Nocardiaceae</taxon>
        <taxon>Rhodococcoides</taxon>
    </lineage>
</organism>
<feature type="domain" description="Aldehyde dehydrogenase" evidence="6">
    <location>
        <begin position="3"/>
        <end position="456"/>
    </location>
</feature>
<protein>
    <submittedName>
        <fullName evidence="7">Succinate-semialdehyde dehydrogenase/glutarate-semialdehyde dehydrogenase</fullName>
        <ecNumber evidence="7">1.2.1.16</ecNumber>
        <ecNumber evidence="7">1.2.1.20</ecNumber>
        <ecNumber evidence="7">1.2.1.79</ecNumber>
    </submittedName>
</protein>
<dbReference type="InterPro" id="IPR044148">
    <property type="entry name" value="ALDH_GabD1-like"/>
</dbReference>
<evidence type="ECO:0000313" key="7">
    <source>
        <dbReference type="EMBL" id="MBM7417384.1"/>
    </source>
</evidence>
<evidence type="ECO:0000313" key="8">
    <source>
        <dbReference type="Proteomes" id="UP000703038"/>
    </source>
</evidence>
<evidence type="ECO:0000256" key="1">
    <source>
        <dbReference type="ARBA" id="ARBA00009986"/>
    </source>
</evidence>
<evidence type="ECO:0000256" key="5">
    <source>
        <dbReference type="RuleBase" id="RU003345"/>
    </source>
</evidence>
<gene>
    <name evidence="7" type="ORF">JOE42_004117</name>
</gene>
<sequence>MAIATINPATGATVKSFEPMSESEVQEAIRIADARWKQFRTVSFEQRATWMHAAADNLEADIDTVAEMMTLEMGKTLAAARGEAAKCVKGLRFYADNAEAMLADEALPGGADTVGASRAYTRYESLGVVLAVMPWNYPFWQVLRFAAPALMAGNVGLLKHASNVPQCAMYIQDLFERSGFPKGCFQTLLISAGQVEGVLRDPRVAAATITGSEWAGRSVASICGDEIKPSVLELGGNDPFIVMPSADLESAVATAVTARTQNNGQSCIAAKRFLVHADVYDQFTTRFVEAMSALVVGDPVDDTTDVGPLATSDGRDEVKELVDDAIDKGASILCGGRALDGPGWYFQPTVISDISSEMRVNDEEVFGPVAMLHRVTDMDDAIAVANSTPFGLGSSAWTSSREEQDRFAAEIAAGQVFINGMTTSYPELPFGGTKRSGYGRELSYHGLREFCNAKTVWVK</sequence>
<comment type="similarity">
    <text evidence="1 5">Belongs to the aldehyde dehydrogenase family.</text>
</comment>
<dbReference type="SUPFAM" id="SSF53720">
    <property type="entry name" value="ALDH-like"/>
    <property type="match status" value="1"/>
</dbReference>
<dbReference type="PANTHER" id="PTHR43217:SF1">
    <property type="entry name" value="SUCCINATE SEMIALDEHYDE DEHYDROGENASE [NAD(P)+] SAD"/>
    <property type="match status" value="1"/>
</dbReference>
<dbReference type="InterPro" id="IPR016161">
    <property type="entry name" value="Ald_DH/histidinol_DH"/>
</dbReference>
<dbReference type="CDD" id="cd07100">
    <property type="entry name" value="ALDH_SSADH1_GabD1"/>
    <property type="match status" value="1"/>
</dbReference>
<dbReference type="NCBIfam" id="NF006915">
    <property type="entry name" value="PRK09406.1"/>
    <property type="match status" value="1"/>
</dbReference>
<keyword evidence="3 5" id="KW-0560">Oxidoreductase</keyword>
<dbReference type="PROSITE" id="PS00687">
    <property type="entry name" value="ALDEHYDE_DEHYDR_GLU"/>
    <property type="match status" value="1"/>
</dbReference>
<dbReference type="Pfam" id="PF00171">
    <property type="entry name" value="Aldedh"/>
    <property type="match status" value="1"/>
</dbReference>
<dbReference type="Gene3D" id="3.40.605.10">
    <property type="entry name" value="Aldehyde Dehydrogenase, Chain A, domain 1"/>
    <property type="match status" value="1"/>
</dbReference>
<evidence type="ECO:0000259" key="6">
    <source>
        <dbReference type="Pfam" id="PF00171"/>
    </source>
</evidence>
<dbReference type="GO" id="GO:0102810">
    <property type="term" value="F:glutarate-semialdehyde dehydrogenase (NADP+) activity"/>
    <property type="evidence" value="ECO:0007669"/>
    <property type="project" value="UniProtKB-EC"/>
</dbReference>
<dbReference type="InterPro" id="IPR029510">
    <property type="entry name" value="Ald_DH_CS_GLU"/>
</dbReference>
<dbReference type="RefSeq" id="WP_204870023.1">
    <property type="nucleotide sequence ID" value="NZ_JAFBBK010000001.1"/>
</dbReference>
<comment type="caution">
    <text evidence="7">The sequence shown here is derived from an EMBL/GenBank/DDBJ whole genome shotgun (WGS) entry which is preliminary data.</text>
</comment>
<dbReference type="InterPro" id="IPR016162">
    <property type="entry name" value="Ald_DH_N"/>
</dbReference>
<reference evidence="7 8" key="1">
    <citation type="submission" date="2021-01" db="EMBL/GenBank/DDBJ databases">
        <title>Genomics of switchgrass bacterial isolates.</title>
        <authorList>
            <person name="Shade A."/>
        </authorList>
    </citation>
    <scope>NUCLEOTIDE SEQUENCE [LARGE SCALE GENOMIC DNA]</scope>
    <source>
        <strain evidence="7 8">PvP111</strain>
    </source>
</reference>
<evidence type="ECO:0000256" key="4">
    <source>
        <dbReference type="PROSITE-ProRule" id="PRU10007"/>
    </source>
</evidence>
<dbReference type="InterPro" id="IPR015590">
    <property type="entry name" value="Aldehyde_DH_dom"/>
</dbReference>
<dbReference type="GO" id="GO:0036243">
    <property type="term" value="F:succinate-semialdehyde dehydrogenase (NADP+) activity"/>
    <property type="evidence" value="ECO:0007669"/>
    <property type="project" value="UniProtKB-EC"/>
</dbReference>
<name>A0ABS2KZN2_9NOCA</name>
<dbReference type="EMBL" id="JAFBBK010000001">
    <property type="protein sequence ID" value="MBM7417384.1"/>
    <property type="molecule type" value="Genomic_DNA"/>
</dbReference>
<dbReference type="InterPro" id="IPR047110">
    <property type="entry name" value="GABD/Sad-like"/>
</dbReference>
<dbReference type="EC" id="1.2.1.79" evidence="7"/>
<feature type="active site" evidence="4">
    <location>
        <position position="233"/>
    </location>
</feature>
<evidence type="ECO:0000256" key="3">
    <source>
        <dbReference type="ARBA" id="ARBA00023002"/>
    </source>
</evidence>
<dbReference type="InterPro" id="IPR016163">
    <property type="entry name" value="Ald_DH_C"/>
</dbReference>
<evidence type="ECO:0000256" key="2">
    <source>
        <dbReference type="ARBA" id="ARBA00022857"/>
    </source>
</evidence>
<proteinExistence type="inferred from homology"/>
<dbReference type="Gene3D" id="3.40.309.10">
    <property type="entry name" value="Aldehyde Dehydrogenase, Chain A, domain 2"/>
    <property type="match status" value="1"/>
</dbReference>
<dbReference type="EC" id="1.2.1.16" evidence="7"/>
<keyword evidence="2" id="KW-0521">NADP</keyword>
<accession>A0ABS2KZN2</accession>